<feature type="signal peptide" evidence="1">
    <location>
        <begin position="1"/>
        <end position="19"/>
    </location>
</feature>
<evidence type="ECO:0000256" key="1">
    <source>
        <dbReference type="SAM" id="SignalP"/>
    </source>
</evidence>
<dbReference type="FunFam" id="3.20.20.190:FF:000025">
    <property type="entry name" value="Glycerophosphoryl diester phosphodiesterase"/>
    <property type="match status" value="1"/>
</dbReference>
<reference evidence="4 6" key="2">
    <citation type="submission" date="2020-05" db="EMBL/GenBank/DDBJ databases">
        <title>FDA dAtabase for Regulatory Grade micrObial Sequences (FDA-ARGOS): Supporting development and validation of Infectious Disease Dx tests.</title>
        <authorList>
            <person name="Nelson B."/>
            <person name="Plummer A."/>
            <person name="Tallon L."/>
            <person name="Sadzewicz L."/>
            <person name="Zhao X."/>
            <person name="Vavikolanu K."/>
            <person name="Mehta A."/>
            <person name="Aluvathingal J."/>
            <person name="Nadendla S."/>
            <person name="Myers T."/>
            <person name="Yan Y."/>
            <person name="Sichtig H."/>
        </authorList>
    </citation>
    <scope>NUCLEOTIDE SEQUENCE [LARGE SCALE GENOMIC DNA]</scope>
    <source>
        <strain evidence="4 6">FDAARGOS_795</strain>
    </source>
</reference>
<protein>
    <submittedName>
        <fullName evidence="4">Glycerophosphodiester phosphodiesterase</fullName>
    </submittedName>
    <submittedName>
        <fullName evidence="3">Glycerophosphoryl diester phosphodiesterase family protein</fullName>
    </submittedName>
</protein>
<name>A0A0B5NCJ0_BACTU</name>
<dbReference type="RefSeq" id="WP_001226322.1">
    <property type="nucleotide sequence ID" value="NZ_CP009335.1"/>
</dbReference>
<reference evidence="3 5" key="1">
    <citation type="journal article" date="2015" name="Genome Announc.">
        <title>Complete genome sequences for 35 biothreat assay-relevant bacillus species.</title>
        <authorList>
            <person name="Johnson S.L."/>
            <person name="Daligault H.E."/>
            <person name="Davenport K.W."/>
            <person name="Jaissle J."/>
            <person name="Frey K.G."/>
            <person name="Ladner J.T."/>
            <person name="Broomall S.M."/>
            <person name="Bishop-Lilly K.A."/>
            <person name="Bruce D.C."/>
            <person name="Gibbons H.S."/>
            <person name="Coyne S.R."/>
            <person name="Lo C.C."/>
            <person name="Meincke L."/>
            <person name="Munk A.C."/>
            <person name="Koroleva G.I."/>
            <person name="Rosenzweig C.N."/>
            <person name="Palacios G.F."/>
            <person name="Redden C.L."/>
            <person name="Minogue T.D."/>
            <person name="Chain P.S."/>
        </authorList>
    </citation>
    <scope>NUCLEOTIDE SEQUENCE [LARGE SCALE GENOMIC DNA]</scope>
    <source>
        <strain evidence="3 5">HD1011</strain>
    </source>
</reference>
<evidence type="ECO:0000313" key="6">
    <source>
        <dbReference type="Proteomes" id="UP000501107"/>
    </source>
</evidence>
<dbReference type="EMBL" id="CP053980">
    <property type="protein sequence ID" value="QKH23190.1"/>
    <property type="molecule type" value="Genomic_DNA"/>
</dbReference>
<dbReference type="CDD" id="cd08601">
    <property type="entry name" value="GDPD_SaGlpQ_like"/>
    <property type="match status" value="1"/>
</dbReference>
<dbReference type="InterPro" id="IPR017946">
    <property type="entry name" value="PLC-like_Pdiesterase_TIM-brl"/>
</dbReference>
<keyword evidence="1" id="KW-0732">Signal</keyword>
<dbReference type="Proteomes" id="UP000501107">
    <property type="component" value="Chromosome"/>
</dbReference>
<dbReference type="PANTHER" id="PTHR46211">
    <property type="entry name" value="GLYCEROPHOSPHORYL DIESTER PHOSPHODIESTERASE"/>
    <property type="match status" value="1"/>
</dbReference>
<accession>A0A0B5NCJ0</accession>
<dbReference type="SUPFAM" id="SSF51695">
    <property type="entry name" value="PLC-like phosphodiesterases"/>
    <property type="match status" value="1"/>
</dbReference>
<sequence>MRKIISVLVIFFMTGSIFAGGAVHAKAEGKHEWNKNKFLNIAHRGASGHAPEHTFASYDLVKKMKADYLELDIQLTKDGQLIAMHDTAVDRTTNGTGEVRDKTLSEIKSLDAGSWFNKAYPEKAKQEYVGQKVPTLEEIFQKYGRSMKYYIETKSPDVYPGMEEKLLALLEKYNLIGQNMSSSRVMIQSFSKDSLKKIHSMNENIPLVQLLWYYPNENNEIVEWSSITHEPKRVTNDDFQEIKKYAVGIGPNLRNDNGDLIINESYMKMARQNGLLIHPYTINEKPDMRLLMKWGATGMFTNYPDRLHTVLKEK</sequence>
<dbReference type="PROSITE" id="PS51704">
    <property type="entry name" value="GP_PDE"/>
    <property type="match status" value="1"/>
</dbReference>
<dbReference type="AlphaFoldDB" id="A0A0B5NCJ0"/>
<feature type="chain" id="PRO_5038966943" evidence="1">
    <location>
        <begin position="20"/>
        <end position="314"/>
    </location>
</feature>
<dbReference type="PANTHER" id="PTHR46211:SF7">
    <property type="entry name" value="GLYCEROPHOSPHODIESTER PHOSPHODIESTERASE"/>
    <property type="match status" value="1"/>
</dbReference>
<organism evidence="4 6">
    <name type="scientific">Bacillus thuringiensis</name>
    <dbReference type="NCBI Taxonomy" id="1428"/>
    <lineage>
        <taxon>Bacteria</taxon>
        <taxon>Bacillati</taxon>
        <taxon>Bacillota</taxon>
        <taxon>Bacilli</taxon>
        <taxon>Bacillales</taxon>
        <taxon>Bacillaceae</taxon>
        <taxon>Bacillus</taxon>
        <taxon>Bacillus cereus group</taxon>
    </lineage>
</organism>
<gene>
    <name evidence="3" type="ORF">BF38_4657</name>
    <name evidence="4" type="ORF">FOC89_04005</name>
</gene>
<evidence type="ECO:0000259" key="2">
    <source>
        <dbReference type="PROSITE" id="PS51704"/>
    </source>
</evidence>
<dbReference type="Pfam" id="PF03009">
    <property type="entry name" value="GDPD"/>
    <property type="match status" value="1"/>
</dbReference>
<dbReference type="GO" id="GO:0008081">
    <property type="term" value="F:phosphoric diester hydrolase activity"/>
    <property type="evidence" value="ECO:0007669"/>
    <property type="project" value="InterPro"/>
</dbReference>
<dbReference type="Gene3D" id="3.20.20.190">
    <property type="entry name" value="Phosphatidylinositol (PI) phosphodiesterase"/>
    <property type="match status" value="1"/>
</dbReference>
<dbReference type="InterPro" id="IPR030395">
    <property type="entry name" value="GP_PDE_dom"/>
</dbReference>
<evidence type="ECO:0000313" key="4">
    <source>
        <dbReference type="EMBL" id="QKH23190.1"/>
    </source>
</evidence>
<evidence type="ECO:0000313" key="3">
    <source>
        <dbReference type="EMBL" id="AJG75504.1"/>
    </source>
</evidence>
<dbReference type="GO" id="GO:0006629">
    <property type="term" value="P:lipid metabolic process"/>
    <property type="evidence" value="ECO:0007669"/>
    <property type="project" value="InterPro"/>
</dbReference>
<dbReference type="KEGG" id="btw:BF38_4657"/>
<evidence type="ECO:0000313" key="5">
    <source>
        <dbReference type="Proteomes" id="UP000031876"/>
    </source>
</evidence>
<feature type="domain" description="GP-PDE" evidence="2">
    <location>
        <begin position="38"/>
        <end position="311"/>
    </location>
</feature>
<dbReference type="Proteomes" id="UP000031876">
    <property type="component" value="Chromosome"/>
</dbReference>
<proteinExistence type="predicted"/>
<dbReference type="EMBL" id="CP009335">
    <property type="protein sequence ID" value="AJG75504.1"/>
    <property type="molecule type" value="Genomic_DNA"/>
</dbReference>